<name>A0A4Y2MUV3_ARAVE</name>
<accession>A0A4Y2MUV3</accession>
<evidence type="ECO:0000313" key="2">
    <source>
        <dbReference type="Proteomes" id="UP000499080"/>
    </source>
</evidence>
<gene>
    <name evidence="1" type="ORF">AVEN_139612_1</name>
</gene>
<evidence type="ECO:0000313" key="1">
    <source>
        <dbReference type="EMBL" id="GBN30483.1"/>
    </source>
</evidence>
<dbReference type="EMBL" id="BGPR01206090">
    <property type="protein sequence ID" value="GBN30483.1"/>
    <property type="molecule type" value="Genomic_DNA"/>
</dbReference>
<proteinExistence type="predicted"/>
<dbReference type="AlphaFoldDB" id="A0A4Y2MUV3"/>
<comment type="caution">
    <text evidence="1">The sequence shown here is derived from an EMBL/GenBank/DDBJ whole genome shotgun (WGS) entry which is preliminary data.</text>
</comment>
<keyword evidence="2" id="KW-1185">Reference proteome</keyword>
<dbReference type="Proteomes" id="UP000499080">
    <property type="component" value="Unassembled WGS sequence"/>
</dbReference>
<protein>
    <submittedName>
        <fullName evidence="1">Uncharacterized protein</fullName>
    </submittedName>
</protein>
<organism evidence="1 2">
    <name type="scientific">Araneus ventricosus</name>
    <name type="common">Orbweaver spider</name>
    <name type="synonym">Epeira ventricosa</name>
    <dbReference type="NCBI Taxonomy" id="182803"/>
    <lineage>
        <taxon>Eukaryota</taxon>
        <taxon>Metazoa</taxon>
        <taxon>Ecdysozoa</taxon>
        <taxon>Arthropoda</taxon>
        <taxon>Chelicerata</taxon>
        <taxon>Arachnida</taxon>
        <taxon>Araneae</taxon>
        <taxon>Araneomorphae</taxon>
        <taxon>Entelegynae</taxon>
        <taxon>Araneoidea</taxon>
        <taxon>Araneidae</taxon>
        <taxon>Araneus</taxon>
    </lineage>
</organism>
<reference evidence="1 2" key="1">
    <citation type="journal article" date="2019" name="Sci. Rep.">
        <title>Orb-weaving spider Araneus ventricosus genome elucidates the spidroin gene catalogue.</title>
        <authorList>
            <person name="Kono N."/>
            <person name="Nakamura H."/>
            <person name="Ohtoshi R."/>
            <person name="Moran D.A.P."/>
            <person name="Shinohara A."/>
            <person name="Yoshida Y."/>
            <person name="Fujiwara M."/>
            <person name="Mori M."/>
            <person name="Tomita M."/>
            <person name="Arakawa K."/>
        </authorList>
    </citation>
    <scope>NUCLEOTIDE SEQUENCE [LARGE SCALE GENOMIC DNA]</scope>
</reference>
<sequence length="124" mass="13619">MPLMTSSTPKLGGRCSCSQCTIKHRLYVSRSYVAYIYTSFHHSPDSFVFIVMVIGRGGLVGRSRLWGRRVPGSNPILPKIRPVWGLLHAESYVMVKHPPVGGAWKFGEGMPAQVSSSSCDHGSK</sequence>